<dbReference type="EMBL" id="OGTP01000004">
    <property type="protein sequence ID" value="SPB14366.1"/>
    <property type="molecule type" value="Genomic_DNA"/>
</dbReference>
<dbReference type="OrthoDB" id="9025276at2"/>
<gene>
    <name evidence="1" type="ORF">NOV72_01608</name>
</gene>
<proteinExistence type="predicted"/>
<accession>A0A2U3I2K8</accession>
<organism evidence="1 2">
    <name type="scientific">Caballeronia novacaledonica</name>
    <dbReference type="NCBI Taxonomy" id="1544861"/>
    <lineage>
        <taxon>Bacteria</taxon>
        <taxon>Pseudomonadati</taxon>
        <taxon>Pseudomonadota</taxon>
        <taxon>Betaproteobacteria</taxon>
        <taxon>Burkholderiales</taxon>
        <taxon>Burkholderiaceae</taxon>
        <taxon>Caballeronia</taxon>
    </lineage>
</organism>
<keyword evidence="2" id="KW-1185">Reference proteome</keyword>
<sequence length="72" mass="8279">MASIQNYHGYAVQATAHRLPDRTFSANVSVDRTSKRSSESHYAFYSVGYFSKEVEAIAYARRWAKDWIDTRG</sequence>
<dbReference type="AlphaFoldDB" id="A0A2U3I2K8"/>
<evidence type="ECO:0000313" key="1">
    <source>
        <dbReference type="EMBL" id="SPB14366.1"/>
    </source>
</evidence>
<dbReference type="Proteomes" id="UP000238169">
    <property type="component" value="Unassembled WGS sequence"/>
</dbReference>
<protein>
    <submittedName>
        <fullName evidence="1">Transcriptional regulator</fullName>
    </submittedName>
</protein>
<name>A0A2U3I2K8_9BURK</name>
<evidence type="ECO:0000313" key="2">
    <source>
        <dbReference type="Proteomes" id="UP000238169"/>
    </source>
</evidence>
<reference evidence="2" key="1">
    <citation type="submission" date="2018-01" db="EMBL/GenBank/DDBJ databases">
        <authorList>
            <person name="Peeters C."/>
        </authorList>
    </citation>
    <scope>NUCLEOTIDE SEQUENCE [LARGE SCALE GENOMIC DNA]</scope>
</reference>